<evidence type="ECO:0000256" key="3">
    <source>
        <dbReference type="SAM" id="SignalP"/>
    </source>
</evidence>
<comment type="caution">
    <text evidence="5">The sequence shown here is derived from an EMBL/GenBank/DDBJ whole genome shotgun (WGS) entry which is preliminary data.</text>
</comment>
<dbReference type="RefSeq" id="WP_002881212.1">
    <property type="nucleotide sequence ID" value="NZ_AMWK01000006.1"/>
</dbReference>
<dbReference type="AlphaFoldDB" id="N9SRA7"/>
<evidence type="ECO:0000313" key="6">
    <source>
        <dbReference type="Proteomes" id="UP000013137"/>
    </source>
</evidence>
<evidence type="ECO:0000256" key="2">
    <source>
        <dbReference type="SAM" id="MobiDB-lite"/>
    </source>
</evidence>
<evidence type="ECO:0000313" key="5">
    <source>
        <dbReference type="EMBL" id="ENY53894.1"/>
    </source>
</evidence>
<name>N9SRA7_9BACT</name>
<evidence type="ECO:0000259" key="4">
    <source>
        <dbReference type="Pfam" id="PF01732"/>
    </source>
</evidence>
<proteinExistence type="predicted"/>
<dbReference type="EMBL" id="AMWK01000006">
    <property type="protein sequence ID" value="ENY53894.1"/>
    <property type="molecule type" value="Genomic_DNA"/>
</dbReference>
<dbReference type="InterPro" id="IPR022382">
    <property type="entry name" value="Mycoplasma_peptidase_DUF31"/>
</dbReference>
<dbReference type="NCBIfam" id="NF045842">
    <property type="entry name" value="MIP_near_MIB"/>
    <property type="match status" value="1"/>
</dbReference>
<protein>
    <recommendedName>
        <fullName evidence="4">DUF31 domain-containing protein</fullName>
    </recommendedName>
</protein>
<keyword evidence="3" id="KW-0732">Signal</keyword>
<dbReference type="Proteomes" id="UP000013137">
    <property type="component" value="Unassembled WGS sequence"/>
</dbReference>
<feature type="chain" id="PRO_5004152510" description="DUF31 domain-containing protein" evidence="3">
    <location>
        <begin position="29"/>
        <end position="878"/>
    </location>
</feature>
<dbReference type="Pfam" id="PF01732">
    <property type="entry name" value="Mycop_pep_DUF31"/>
    <property type="match status" value="1"/>
</dbReference>
<dbReference type="NCBIfam" id="NF045841">
    <property type="entry name" value="Ig_SerProt_MIP"/>
    <property type="match status" value="1"/>
</dbReference>
<gene>
    <name evidence="5" type="ORF">MALK_2210</name>
</gene>
<keyword evidence="1" id="KW-0175">Coiled coil</keyword>
<evidence type="ECO:0000256" key="1">
    <source>
        <dbReference type="SAM" id="Coils"/>
    </source>
</evidence>
<keyword evidence="6" id="KW-1185">Reference proteome</keyword>
<feature type="signal peptide" evidence="3">
    <location>
        <begin position="1"/>
        <end position="28"/>
    </location>
</feature>
<feature type="region of interest" description="Disordered" evidence="2">
    <location>
        <begin position="37"/>
        <end position="60"/>
    </location>
</feature>
<feature type="domain" description="DUF31" evidence="4">
    <location>
        <begin position="320"/>
        <end position="787"/>
    </location>
</feature>
<dbReference type="eggNOG" id="ENOG5033SXH">
    <property type="taxonomic scope" value="Bacteria"/>
</dbReference>
<sequence length="878" mass="101491">MKEKINKNSKKILFSLLGMSLISIPVFALISCTNSQKNQDNNKDEEKNNNANNQDFEIDPNLKYPNSEFEKDVNELKLSSNLEDVFDLTFNNFSAGNNKKDIFASQIQTNPSILKIKAKKAELNKKIHFKIEGVILDDNANLTGQAKINVVFTNKATAKTENKIFNLSGLNTSFDNTDSNGNKPNNKISNQKSKNEILNYIGLSQEERFKKDNDEFTDALKKYLAFAANINKWEDLRKTLKANKDQIEKFNKKAAEVGMDSFENSAFKGFTLPSYKNGSDEVDGLDILEGEETGKQPSWVDALGKHDVYKTIGLARKIVNEQYLKIAKQTYSLRLTNHKDYQEEINKINQEIEFFKKNEDQYKKSNNERIEELKKNKIKIEKELEEKIQKNKDKHLVESLQNEKKKILEDYDKKIKYYQDLDVNGYINHLKTEIEELKKKEKEKNVFIPENGTMWIMDYQLDSNGYPTKWYFGTNSHVAKAITKNRLVSFSITKVNNDIKVGSTLRLSQLDDNITMFSFNKPEAIRKVFDGVDFLKNKVSEYLSPELKEKYKEFGSFADFAVVEIDFDKLDDFTAFSNNKTVTNKYKDKINKNNNSEFARGLAAEITNNYANDKNQHIKFRKNSYLKEYEKINYPLSGKIPENLDSLYAVGWPSSKGDFYLKQHIDDDQRKVAEHGFSLWTNTEYEYYDKNIVAGEGSVVSQADLEKYKRGNFLSYNVGYRSFKNMPGVLDIFIASPKTGKDFYILDGKKYINMGLGYMPRRYAPFVGASGSSIRNQNNELVAVYYATNTHARVGLSVAFRSEGFDYEGLYGNYNLPQYDLIYGGGKNQEKSYRQELEKLYKDKNIKTNLFKNGLDKEYDDFKFNNSNYLKFLDLNKK</sequence>
<reference evidence="5 6" key="1">
    <citation type="journal article" date="2013" name="Genome Announc.">
        <title>Draft Genome Sequences of Mycoplasma alkalescens, Mycoplasma arginini, and Mycoplasma bovigenitalium, Three Species with Equivocal Pathogenic Status for Cattle.</title>
        <authorList>
            <person name="Manso-Silvan L."/>
            <person name="Tardy F."/>
            <person name="Baranowski E."/>
            <person name="Barre A."/>
            <person name="Blanchard A."/>
            <person name="Breton M."/>
            <person name="Couture C."/>
            <person name="Citti C."/>
            <person name="Dordet-Frisoni E."/>
            <person name="Dupuy V."/>
            <person name="Gaurivaud P."/>
            <person name="Jacob D."/>
            <person name="Lemaitre C."/>
            <person name="Nikolski M."/>
            <person name="Nouvel L.X."/>
            <person name="Poumarat F."/>
            <person name="Thebault P."/>
            <person name="Theil S."/>
            <person name="Thiaucourt F."/>
            <person name="Sirand-Pugnet P."/>
        </authorList>
    </citation>
    <scope>NUCLEOTIDE SEQUENCE [LARGE SCALE GENOMIC DNA]</scope>
    <source>
        <strain evidence="5 6">14918</strain>
    </source>
</reference>
<accession>N9SRA7</accession>
<dbReference type="OrthoDB" id="393864at2"/>
<feature type="coiled-coil region" evidence="1">
    <location>
        <begin position="338"/>
        <end position="390"/>
    </location>
</feature>
<dbReference type="PROSITE" id="PS51257">
    <property type="entry name" value="PROKAR_LIPOPROTEIN"/>
    <property type="match status" value="1"/>
</dbReference>
<organism evidence="5 6">
    <name type="scientific">Metamycoplasma alkalescens 14918</name>
    <dbReference type="NCBI Taxonomy" id="1188234"/>
    <lineage>
        <taxon>Bacteria</taxon>
        <taxon>Bacillati</taxon>
        <taxon>Mycoplasmatota</taxon>
        <taxon>Mycoplasmoidales</taxon>
        <taxon>Metamycoplasmataceae</taxon>
        <taxon>Metamycoplasma</taxon>
    </lineage>
</organism>
<dbReference type="PATRIC" id="fig|1188234.3.peg.208"/>